<organism evidence="2">
    <name type="scientific">Tanacetum cinerariifolium</name>
    <name type="common">Dalmatian daisy</name>
    <name type="synonym">Chrysanthemum cinerariifolium</name>
    <dbReference type="NCBI Taxonomy" id="118510"/>
    <lineage>
        <taxon>Eukaryota</taxon>
        <taxon>Viridiplantae</taxon>
        <taxon>Streptophyta</taxon>
        <taxon>Embryophyta</taxon>
        <taxon>Tracheophyta</taxon>
        <taxon>Spermatophyta</taxon>
        <taxon>Magnoliopsida</taxon>
        <taxon>eudicotyledons</taxon>
        <taxon>Gunneridae</taxon>
        <taxon>Pentapetalae</taxon>
        <taxon>asterids</taxon>
        <taxon>campanulids</taxon>
        <taxon>Asterales</taxon>
        <taxon>Asteraceae</taxon>
        <taxon>Asteroideae</taxon>
        <taxon>Anthemideae</taxon>
        <taxon>Anthemidinae</taxon>
        <taxon>Tanacetum</taxon>
    </lineage>
</organism>
<reference evidence="2" key="1">
    <citation type="journal article" date="2019" name="Sci. Rep.">
        <title>Draft genome of Tanacetum cinerariifolium, the natural source of mosquito coil.</title>
        <authorList>
            <person name="Yamashiro T."/>
            <person name="Shiraishi A."/>
            <person name="Satake H."/>
            <person name="Nakayama K."/>
        </authorList>
    </citation>
    <scope>NUCLEOTIDE SEQUENCE</scope>
</reference>
<accession>A0A6L2MJ95</accession>
<dbReference type="EMBL" id="BKCJ010006763">
    <property type="protein sequence ID" value="GEU73820.1"/>
    <property type="molecule type" value="Genomic_DNA"/>
</dbReference>
<dbReference type="AlphaFoldDB" id="A0A6L2MJ95"/>
<evidence type="ECO:0000313" key="2">
    <source>
        <dbReference type="EMBL" id="GEU73820.1"/>
    </source>
</evidence>
<protein>
    <submittedName>
        <fullName evidence="2">UBN2 domain-containing protein</fullName>
    </submittedName>
</protein>
<sequence length="278" mass="31643">MLLAGSELTKEDRKSQLYDESERFKMILGENITDYYVKFHKLVNDMRNINMTTLNIQLNSKFVNNMTPDWDRFVTAVKLNKGLKETNHEQLYAYLKQHEKHATYDRLINDRFNPTINEPLALVSHVQPHTQISHAQSNQYPTPLSSVQPLHVHTSQSPYSVENSQLDFGYTQTGQMIDNLSDQIALLAQKFRATLPQTNNQLRTSSNTRNQATVQDGRVVIQNVQGRQNQNQRNFARGTCAAGSGNAQNRAGNANQGQGKLIKCYNCGGFRHIARNYT</sequence>
<evidence type="ECO:0000256" key="1">
    <source>
        <dbReference type="SAM" id="MobiDB-lite"/>
    </source>
</evidence>
<feature type="region of interest" description="Disordered" evidence="1">
    <location>
        <begin position="131"/>
        <end position="158"/>
    </location>
</feature>
<comment type="caution">
    <text evidence="2">The sequence shown here is derived from an EMBL/GenBank/DDBJ whole genome shotgun (WGS) entry which is preliminary data.</text>
</comment>
<gene>
    <name evidence="2" type="ORF">Tci_045798</name>
</gene>
<proteinExistence type="predicted"/>
<name>A0A6L2MJ95_TANCI</name>